<protein>
    <recommendedName>
        <fullName evidence="5 11">Adenylyl-sulfate kinase</fullName>
        <ecNumber evidence="4 11">2.7.1.25</ecNumber>
    </recommendedName>
</protein>
<dbReference type="NCBIfam" id="NF003013">
    <property type="entry name" value="PRK03846.1"/>
    <property type="match status" value="1"/>
</dbReference>
<evidence type="ECO:0000256" key="5">
    <source>
        <dbReference type="ARBA" id="ARBA00018163"/>
    </source>
</evidence>
<dbReference type="Gene3D" id="3.40.50.300">
    <property type="entry name" value="P-loop containing nucleotide triphosphate hydrolases"/>
    <property type="match status" value="1"/>
</dbReference>
<dbReference type="HAMAP" id="MF_00065">
    <property type="entry name" value="Adenylyl_sulf_kinase"/>
    <property type="match status" value="1"/>
</dbReference>
<dbReference type="UniPathway" id="UPA00140">
    <property type="reaction ID" value="UER00205"/>
</dbReference>
<dbReference type="EMBL" id="KN846971">
    <property type="protein sequence ID" value="KIW82491.1"/>
    <property type="molecule type" value="Genomic_DNA"/>
</dbReference>
<dbReference type="VEuPathDB" id="FungiDB:Z517_05518"/>
<sequence length="225" mass="25066">MVEKILTPLNSNIHYHPTPLTPSIRAGLLKQSGLTIWLTGLSASGKSTIAVALEQALIRKPYNKNAYRLDGDNIRFGLNKDLGFSPKDREENIRRIAEVAKLFADSCTIAITSFISPYRADRDLARKLHEAERPGGEPGVPFVEVWIDVPVEVAEQRDPKGLYKKAREGKIPEFTGVTAPYEEPLNPEVHIRSDKTSVEDSVKIIVKYLEDKGYLSTPPAVDDDE</sequence>
<dbReference type="GO" id="GO:0070814">
    <property type="term" value="P:hydrogen sulfide biosynthetic process"/>
    <property type="evidence" value="ECO:0007669"/>
    <property type="project" value="UniProtKB-UniPathway"/>
</dbReference>
<name>A0A0D2DXJ8_9EURO</name>
<dbReference type="PANTHER" id="PTHR11055:SF1">
    <property type="entry name" value="PAPS SYNTHETASE, ISOFORM D"/>
    <property type="match status" value="1"/>
</dbReference>
<evidence type="ECO:0000256" key="3">
    <source>
        <dbReference type="ARBA" id="ARBA00007008"/>
    </source>
</evidence>
<evidence type="ECO:0000256" key="10">
    <source>
        <dbReference type="ARBA" id="ARBA00023192"/>
    </source>
</evidence>
<keyword evidence="8 11" id="KW-0418">Kinase</keyword>
<proteinExistence type="inferred from homology"/>
<feature type="domain" description="APS kinase" evidence="12">
    <location>
        <begin position="33"/>
        <end position="192"/>
    </location>
</feature>
<organism evidence="13 14">
    <name type="scientific">Fonsecaea pedrosoi CBS 271.37</name>
    <dbReference type="NCBI Taxonomy" id="1442368"/>
    <lineage>
        <taxon>Eukaryota</taxon>
        <taxon>Fungi</taxon>
        <taxon>Dikarya</taxon>
        <taxon>Ascomycota</taxon>
        <taxon>Pezizomycotina</taxon>
        <taxon>Eurotiomycetes</taxon>
        <taxon>Chaetothyriomycetidae</taxon>
        <taxon>Chaetothyriales</taxon>
        <taxon>Herpotrichiellaceae</taxon>
        <taxon>Fonsecaea</taxon>
    </lineage>
</organism>
<evidence type="ECO:0000256" key="4">
    <source>
        <dbReference type="ARBA" id="ARBA00012121"/>
    </source>
</evidence>
<dbReference type="CDD" id="cd02027">
    <property type="entry name" value="APSK"/>
    <property type="match status" value="1"/>
</dbReference>
<evidence type="ECO:0000256" key="6">
    <source>
        <dbReference type="ARBA" id="ARBA00022679"/>
    </source>
</evidence>
<evidence type="ECO:0000256" key="11">
    <source>
        <dbReference type="RuleBase" id="RU004347"/>
    </source>
</evidence>
<dbReference type="STRING" id="1442368.A0A0D2DXJ8"/>
<keyword evidence="9 11" id="KW-0067">ATP-binding</keyword>
<evidence type="ECO:0000313" key="13">
    <source>
        <dbReference type="EMBL" id="KIW82491.1"/>
    </source>
</evidence>
<dbReference type="NCBIfam" id="TIGR00455">
    <property type="entry name" value="apsK"/>
    <property type="match status" value="1"/>
</dbReference>
<dbReference type="HOGENOM" id="CLU_046932_1_0_1"/>
<accession>A0A0D2DXJ8</accession>
<dbReference type="Pfam" id="PF01583">
    <property type="entry name" value="APS_kinase"/>
    <property type="match status" value="1"/>
</dbReference>
<evidence type="ECO:0000256" key="9">
    <source>
        <dbReference type="ARBA" id="ARBA00022840"/>
    </source>
</evidence>
<evidence type="ECO:0000256" key="8">
    <source>
        <dbReference type="ARBA" id="ARBA00022777"/>
    </source>
</evidence>
<dbReference type="GO" id="GO:0004020">
    <property type="term" value="F:adenylylsulfate kinase activity"/>
    <property type="evidence" value="ECO:0007669"/>
    <property type="project" value="UniProtKB-EC"/>
</dbReference>
<dbReference type="GO" id="GO:0019344">
    <property type="term" value="P:cysteine biosynthetic process"/>
    <property type="evidence" value="ECO:0007669"/>
    <property type="project" value="UniProtKB-KW"/>
</dbReference>
<comment type="catalytic activity">
    <reaction evidence="1 11">
        <text>adenosine 5'-phosphosulfate + ATP = 3'-phosphoadenylyl sulfate + ADP + H(+)</text>
        <dbReference type="Rhea" id="RHEA:24152"/>
        <dbReference type="ChEBI" id="CHEBI:15378"/>
        <dbReference type="ChEBI" id="CHEBI:30616"/>
        <dbReference type="ChEBI" id="CHEBI:58243"/>
        <dbReference type="ChEBI" id="CHEBI:58339"/>
        <dbReference type="ChEBI" id="CHEBI:456216"/>
        <dbReference type="EC" id="2.7.1.25"/>
    </reaction>
</comment>
<keyword evidence="7 11" id="KW-0547">Nucleotide-binding</keyword>
<keyword evidence="10" id="KW-0198">Cysteine biosynthesis</keyword>
<keyword evidence="6 11" id="KW-0808">Transferase</keyword>
<comment type="pathway">
    <text evidence="2 11">Sulfur metabolism; hydrogen sulfide biosynthesis; sulfite from sulfate: step 2/3.</text>
</comment>
<comment type="similarity">
    <text evidence="3 11">Belongs to the APS kinase family.</text>
</comment>
<dbReference type="InterPro" id="IPR002891">
    <property type="entry name" value="APS"/>
</dbReference>
<dbReference type="GO" id="GO:0005524">
    <property type="term" value="F:ATP binding"/>
    <property type="evidence" value="ECO:0007669"/>
    <property type="project" value="UniProtKB-KW"/>
</dbReference>
<evidence type="ECO:0000313" key="14">
    <source>
        <dbReference type="Proteomes" id="UP000053029"/>
    </source>
</evidence>
<keyword evidence="14" id="KW-1185">Reference proteome</keyword>
<dbReference type="OrthoDB" id="506431at2759"/>
<dbReference type="RefSeq" id="XP_013286299.1">
    <property type="nucleotide sequence ID" value="XM_013430845.1"/>
</dbReference>
<dbReference type="Proteomes" id="UP000053029">
    <property type="component" value="Unassembled WGS sequence"/>
</dbReference>
<dbReference type="AlphaFoldDB" id="A0A0D2DXJ8"/>
<dbReference type="GeneID" id="25305008"/>
<reference evidence="13 14" key="1">
    <citation type="submission" date="2015-01" db="EMBL/GenBank/DDBJ databases">
        <title>The Genome Sequence of Fonsecaea pedrosoi CBS 271.37.</title>
        <authorList>
            <consortium name="The Broad Institute Genomics Platform"/>
            <person name="Cuomo C."/>
            <person name="de Hoog S."/>
            <person name="Gorbushina A."/>
            <person name="Stielow B."/>
            <person name="Teixiera M."/>
            <person name="Abouelleil A."/>
            <person name="Chapman S.B."/>
            <person name="Priest M."/>
            <person name="Young S.K."/>
            <person name="Wortman J."/>
            <person name="Nusbaum C."/>
            <person name="Birren B."/>
        </authorList>
    </citation>
    <scope>NUCLEOTIDE SEQUENCE [LARGE SCALE GENOMIC DNA]</scope>
    <source>
        <strain evidence="13 14">CBS 271.37</strain>
    </source>
</reference>
<gene>
    <name evidence="13" type="ORF">Z517_05518</name>
</gene>
<evidence type="ECO:0000259" key="12">
    <source>
        <dbReference type="Pfam" id="PF01583"/>
    </source>
</evidence>
<dbReference type="PANTHER" id="PTHR11055">
    <property type="entry name" value="BIFUNCTIONAL 3'-PHOSPHOADENOSINE 5'-PHOSPHOSULFATE SYNTHASE"/>
    <property type="match status" value="1"/>
</dbReference>
<evidence type="ECO:0000256" key="1">
    <source>
        <dbReference type="ARBA" id="ARBA00001823"/>
    </source>
</evidence>
<dbReference type="EC" id="2.7.1.25" evidence="4 11"/>
<keyword evidence="10" id="KW-0028">Amino-acid biosynthesis</keyword>
<dbReference type="InterPro" id="IPR027417">
    <property type="entry name" value="P-loop_NTPase"/>
</dbReference>
<comment type="function">
    <text evidence="11">Catalyzes the synthesis of activated sulfate.</text>
</comment>
<dbReference type="SUPFAM" id="SSF52540">
    <property type="entry name" value="P-loop containing nucleoside triphosphate hydrolases"/>
    <property type="match status" value="1"/>
</dbReference>
<evidence type="ECO:0000256" key="2">
    <source>
        <dbReference type="ARBA" id="ARBA00004806"/>
    </source>
</evidence>
<dbReference type="FunFam" id="3.40.50.300:FF:000212">
    <property type="entry name" value="Adenylyl-sulfate kinase"/>
    <property type="match status" value="1"/>
</dbReference>
<dbReference type="GO" id="GO:0000103">
    <property type="term" value="P:sulfate assimilation"/>
    <property type="evidence" value="ECO:0007669"/>
    <property type="project" value="InterPro"/>
</dbReference>
<dbReference type="InterPro" id="IPR059117">
    <property type="entry name" value="APS_kinase_dom"/>
</dbReference>
<evidence type="ECO:0000256" key="7">
    <source>
        <dbReference type="ARBA" id="ARBA00022741"/>
    </source>
</evidence>